<keyword evidence="7" id="KW-1185">Reference proteome</keyword>
<dbReference type="InterPro" id="IPR003593">
    <property type="entry name" value="AAA+_ATPase"/>
</dbReference>
<evidence type="ECO:0000259" key="5">
    <source>
        <dbReference type="PROSITE" id="PS50893"/>
    </source>
</evidence>
<keyword evidence="3" id="KW-0547">Nucleotide-binding</keyword>
<sequence>MAPLIEVRGLAAGYGTQEVLTDVSFSVEEGEFLVILGPNGSGKTTLVRTLLGFVRPMRGDVRFGTKGLRIGYVPQEVDTRAQFPATVEEVVCSGLYTRRLPRPEARRRVDELLGLLGIRDLRRKRLDALSGGQRQRTLLARALVADPDLLVLDEPTGALDPRTRECFYLTLSDIKGRHPVTVIMVTHDVTGVLPYVQKVLLLDRRVQFFGTPEEFANQAARHYFSHGEVACD</sequence>
<dbReference type="SMART" id="SM00382">
    <property type="entry name" value="AAA"/>
    <property type="match status" value="1"/>
</dbReference>
<evidence type="ECO:0000256" key="2">
    <source>
        <dbReference type="ARBA" id="ARBA00022448"/>
    </source>
</evidence>
<dbReference type="GO" id="GO:0005524">
    <property type="term" value="F:ATP binding"/>
    <property type="evidence" value="ECO:0007669"/>
    <property type="project" value="UniProtKB-KW"/>
</dbReference>
<evidence type="ECO:0000313" key="6">
    <source>
        <dbReference type="EMBL" id="AEJ60915.1"/>
    </source>
</evidence>
<dbReference type="PANTHER" id="PTHR42734">
    <property type="entry name" value="METAL TRANSPORT SYSTEM ATP-BINDING PROTEIN TM_0124-RELATED"/>
    <property type="match status" value="1"/>
</dbReference>
<protein>
    <submittedName>
        <fullName evidence="6">ABC transporter related protein</fullName>
    </submittedName>
</protein>
<dbReference type="OrthoDB" id="9806726at2"/>
<dbReference type="PANTHER" id="PTHR42734:SF17">
    <property type="entry name" value="METAL TRANSPORT SYSTEM ATP-BINDING PROTEIN TM_0124-RELATED"/>
    <property type="match status" value="1"/>
</dbReference>
<dbReference type="STRING" id="869211.Spith_0635"/>
<keyword evidence="2" id="KW-0813">Transport</keyword>
<dbReference type="Proteomes" id="UP000007254">
    <property type="component" value="Chromosome"/>
</dbReference>
<dbReference type="EMBL" id="CP002903">
    <property type="protein sequence ID" value="AEJ60915.1"/>
    <property type="molecule type" value="Genomic_DNA"/>
</dbReference>
<dbReference type="Gene3D" id="3.40.50.300">
    <property type="entry name" value="P-loop containing nucleotide triphosphate hydrolases"/>
    <property type="match status" value="1"/>
</dbReference>
<dbReference type="AlphaFoldDB" id="G0GA79"/>
<proteinExistence type="inferred from homology"/>
<name>G0GA79_WINT7</name>
<accession>G0GA79</accession>
<dbReference type="InterPro" id="IPR027417">
    <property type="entry name" value="P-loop_NTPase"/>
</dbReference>
<evidence type="ECO:0000256" key="4">
    <source>
        <dbReference type="ARBA" id="ARBA00022840"/>
    </source>
</evidence>
<dbReference type="InterPro" id="IPR003439">
    <property type="entry name" value="ABC_transporter-like_ATP-bd"/>
</dbReference>
<evidence type="ECO:0000256" key="3">
    <source>
        <dbReference type="ARBA" id="ARBA00022741"/>
    </source>
</evidence>
<comment type="similarity">
    <text evidence="1">Belongs to the ABC transporter superfamily.</text>
</comment>
<feature type="domain" description="ABC transporter" evidence="5">
    <location>
        <begin position="5"/>
        <end position="228"/>
    </location>
</feature>
<dbReference type="InterPro" id="IPR050153">
    <property type="entry name" value="Metal_Ion_Import_ABC"/>
</dbReference>
<gene>
    <name evidence="6" type="ordered locus">Spith_0635</name>
</gene>
<organism evidence="6 7">
    <name type="scientific">Winmispira thermophila (strain ATCC 700085 / DSM 6578 / Z-1203)</name>
    <name type="common">Spirochaeta thermophila</name>
    <dbReference type="NCBI Taxonomy" id="869211"/>
    <lineage>
        <taxon>Bacteria</taxon>
        <taxon>Pseudomonadati</taxon>
        <taxon>Spirochaetota</taxon>
        <taxon>Spirochaetia</taxon>
        <taxon>Winmispirales</taxon>
        <taxon>Winmispiraceae</taxon>
        <taxon>Winmispira</taxon>
    </lineage>
</organism>
<evidence type="ECO:0000256" key="1">
    <source>
        <dbReference type="ARBA" id="ARBA00005417"/>
    </source>
</evidence>
<dbReference type="HOGENOM" id="CLU_000604_1_11_12"/>
<dbReference type="Pfam" id="PF00005">
    <property type="entry name" value="ABC_tran"/>
    <property type="match status" value="1"/>
</dbReference>
<dbReference type="SUPFAM" id="SSF52540">
    <property type="entry name" value="P-loop containing nucleoside triphosphate hydrolases"/>
    <property type="match status" value="1"/>
</dbReference>
<keyword evidence="4" id="KW-0067">ATP-binding</keyword>
<dbReference type="PROSITE" id="PS50893">
    <property type="entry name" value="ABC_TRANSPORTER_2"/>
    <property type="match status" value="1"/>
</dbReference>
<dbReference type="RefSeq" id="WP_014624295.1">
    <property type="nucleotide sequence ID" value="NC_017583.1"/>
</dbReference>
<reference evidence="6 7" key="1">
    <citation type="submission" date="2011-06" db="EMBL/GenBank/DDBJ databases">
        <title>The complete genome of Spirochaeta thermophila DSM 6578.</title>
        <authorList>
            <consortium name="US DOE Joint Genome Institute (JGI-PGF)"/>
            <person name="Lucas S."/>
            <person name="Lapidus A."/>
            <person name="Bruce D."/>
            <person name="Goodwin L."/>
            <person name="Pitluck S."/>
            <person name="Peters L."/>
            <person name="Kyrpides N."/>
            <person name="Mavromatis K."/>
            <person name="Ivanova N."/>
            <person name="Mikailova N."/>
            <person name="Pagani I."/>
            <person name="Chertkov O."/>
            <person name="Detter J.C."/>
            <person name="Tapia R."/>
            <person name="Han C."/>
            <person name="Land M."/>
            <person name="Hauser L."/>
            <person name="Markowitz V."/>
            <person name="Cheng J.-F."/>
            <person name="Hugenholtz P."/>
            <person name="Woyke T."/>
            <person name="Wu D."/>
            <person name="Spring S."/>
            <person name="Merkhoffer B."/>
            <person name="Schneider S."/>
            <person name="Klenk H.-P."/>
            <person name="Eisen J.A."/>
        </authorList>
    </citation>
    <scope>NUCLEOTIDE SEQUENCE [LARGE SCALE GENOMIC DNA]</scope>
    <source>
        <strain evidence="7">ATCC 700085 / DSM 6578 / Z-1203</strain>
    </source>
</reference>
<evidence type="ECO:0000313" key="7">
    <source>
        <dbReference type="Proteomes" id="UP000007254"/>
    </source>
</evidence>
<dbReference type="CDD" id="cd03235">
    <property type="entry name" value="ABC_Metallic_Cations"/>
    <property type="match status" value="1"/>
</dbReference>
<dbReference type="GO" id="GO:0016887">
    <property type="term" value="F:ATP hydrolysis activity"/>
    <property type="evidence" value="ECO:0007669"/>
    <property type="project" value="InterPro"/>
</dbReference>
<dbReference type="KEGG" id="stq:Spith_0635"/>